<dbReference type="InterPro" id="IPR023214">
    <property type="entry name" value="HAD_sf"/>
</dbReference>
<gene>
    <name evidence="1" type="ORF">C7I55_13825</name>
</gene>
<sequence>MLKGETMQMSARAAELAGLLDRAPPGIGMLSLDCFDTLVWRNVQAPIDIFADLPIPGGGIWSRTQAEILARRHALAAEGRHEVTLREIYRNLHPFAADGEIDAAIARELEAEARHCYAFAPVVELIRDAQRRGLEVIVVSDTYLDADQLRALIASAAGDEIAAMVGRIFCSSAYGVPKSLGLFERILPELPVPASAILHVGDNKAADQDAPGRIGINAVHFIQFDAAAEQRLRMEAAAATMLQPRVRRTSPAFQPHRPMVSLADHDDRTWALGHNVLGPILHGFCRWLGDEIDADSARLGRAVKPLFLLRDGHLPHRVFEALGGAAAAVEISRFTARRAGFLRAQAIRDYLCVQEDSVTAEVMAGQLGIPRHERDRIVRDGRAAFIRTMLQPKALGRTRERAEAFADRLFGHLEAAGVERGDAVMLIDLGYNGTAQDVLEPVLRARYGLDVSGRYLLLREEQQTGLDKKGYLDHRHYDMGALHALSGPVALIEQLCTVPQGSVVDYGPKGEAIRRGGDLKATQNNIRDRIQDGCLAFANTAGRGVSRPAASDDARSRRDAAAACLARLLFMPSADEVEIFSAFEHDVNLGTSETVRLLDTDEAADGLRRRGLFYLSGNKRLHLPGELQPQGLPLNLALFSAVRFGLELRATDFEAGGLTLPVIVADDRSQTLIEVEAHRTHDGYYLATIPVGGGDYAVGVQFGVLCDWLQIEEAAFYPVRRFTPRPGEDKATPIPAPALFEGMNEEGEGLFRCSADALMLAPPLPQTAREPHLLAITFRPIVRRSADALRKAA</sequence>
<keyword evidence="2" id="KW-1185">Reference proteome</keyword>
<dbReference type="InterPro" id="IPR036412">
    <property type="entry name" value="HAD-like_sf"/>
</dbReference>
<evidence type="ECO:0000313" key="2">
    <source>
        <dbReference type="Proteomes" id="UP000241167"/>
    </source>
</evidence>
<keyword evidence="1" id="KW-0378">Hydrolase</keyword>
<protein>
    <submittedName>
        <fullName evidence="1">Hydrolase</fullName>
    </submittedName>
</protein>
<dbReference type="Gene3D" id="3.40.50.1000">
    <property type="entry name" value="HAD superfamily/HAD-like"/>
    <property type="match status" value="1"/>
</dbReference>
<dbReference type="EMBL" id="PXYI01000004">
    <property type="protein sequence ID" value="PSJ39667.1"/>
    <property type="molecule type" value="Genomic_DNA"/>
</dbReference>
<proteinExistence type="predicted"/>
<dbReference type="Proteomes" id="UP000241167">
    <property type="component" value="Unassembled WGS sequence"/>
</dbReference>
<dbReference type="SUPFAM" id="SSF56784">
    <property type="entry name" value="HAD-like"/>
    <property type="match status" value="1"/>
</dbReference>
<organism evidence="1 2">
    <name type="scientific">Allosphingosinicella deserti</name>
    <dbReference type="NCBI Taxonomy" id="2116704"/>
    <lineage>
        <taxon>Bacteria</taxon>
        <taxon>Pseudomonadati</taxon>
        <taxon>Pseudomonadota</taxon>
        <taxon>Alphaproteobacteria</taxon>
        <taxon>Sphingomonadales</taxon>
        <taxon>Sphingomonadaceae</taxon>
        <taxon>Allosphingosinicella</taxon>
    </lineage>
</organism>
<accession>A0A2P7QNX9</accession>
<evidence type="ECO:0000313" key="1">
    <source>
        <dbReference type="EMBL" id="PSJ39667.1"/>
    </source>
</evidence>
<name>A0A2P7QNX9_9SPHN</name>
<reference evidence="1 2" key="1">
    <citation type="submission" date="2018-03" db="EMBL/GenBank/DDBJ databases">
        <title>The draft genome of Sphingosinicella sp. GL-C-18.</title>
        <authorList>
            <person name="Liu L."/>
            <person name="Li L."/>
            <person name="Liang L."/>
            <person name="Zhang X."/>
            <person name="Wang T."/>
        </authorList>
    </citation>
    <scope>NUCLEOTIDE SEQUENCE [LARGE SCALE GENOMIC DNA]</scope>
    <source>
        <strain evidence="1 2">GL-C-18</strain>
    </source>
</reference>
<dbReference type="GO" id="GO:0016787">
    <property type="term" value="F:hydrolase activity"/>
    <property type="evidence" value="ECO:0007669"/>
    <property type="project" value="UniProtKB-KW"/>
</dbReference>
<dbReference type="AlphaFoldDB" id="A0A2P7QNX9"/>
<comment type="caution">
    <text evidence="1">The sequence shown here is derived from an EMBL/GenBank/DDBJ whole genome shotgun (WGS) entry which is preliminary data.</text>
</comment>